<evidence type="ECO:0000313" key="4">
    <source>
        <dbReference type="Proteomes" id="UP000183974"/>
    </source>
</evidence>
<proteinExistence type="inferred from homology"/>
<evidence type="ECO:0000313" key="3">
    <source>
        <dbReference type="EMBL" id="SHL50063.1"/>
    </source>
</evidence>
<dbReference type="EMBL" id="FRBR01000003">
    <property type="protein sequence ID" value="SHL50063.1"/>
    <property type="molecule type" value="Genomic_DNA"/>
</dbReference>
<protein>
    <recommendedName>
        <fullName evidence="2">Antitoxin</fullName>
    </recommendedName>
</protein>
<evidence type="ECO:0000256" key="1">
    <source>
        <dbReference type="ARBA" id="ARBA00009981"/>
    </source>
</evidence>
<reference evidence="3 4" key="1">
    <citation type="submission" date="2016-11" db="EMBL/GenBank/DDBJ databases">
        <authorList>
            <person name="Jaros S."/>
            <person name="Januszkiewicz K."/>
            <person name="Wedrychowicz H."/>
        </authorList>
    </citation>
    <scope>NUCLEOTIDE SEQUENCE [LARGE SCALE GENOMIC DNA]</scope>
    <source>
        <strain evidence="3 4">DSM 29589</strain>
    </source>
</reference>
<evidence type="ECO:0000256" key="2">
    <source>
        <dbReference type="RuleBase" id="RU362080"/>
    </source>
</evidence>
<dbReference type="Pfam" id="PF02604">
    <property type="entry name" value="PhdYeFM_antitox"/>
    <property type="match status" value="1"/>
</dbReference>
<dbReference type="AlphaFoldDB" id="A0A1M7B508"/>
<dbReference type="RefSeq" id="WP_073034151.1">
    <property type="nucleotide sequence ID" value="NZ_BMLR01000003.1"/>
</dbReference>
<keyword evidence="4" id="KW-1185">Reference proteome</keyword>
<dbReference type="NCBIfam" id="TIGR01552">
    <property type="entry name" value="phd_fam"/>
    <property type="match status" value="1"/>
</dbReference>
<comment type="similarity">
    <text evidence="1 2">Belongs to the phD/YefM antitoxin family.</text>
</comment>
<sequence length="62" mass="7058">MFIQVNSRKLRENWGAYLDHVMATGDRVMITRHGREQVALIPAADLHRLEEVEHETSGEADG</sequence>
<dbReference type="Proteomes" id="UP000183974">
    <property type="component" value="Unassembled WGS sequence"/>
</dbReference>
<organism evidence="3 4">
    <name type="scientific">Roseovarius pacificus</name>
    <dbReference type="NCBI Taxonomy" id="337701"/>
    <lineage>
        <taxon>Bacteria</taxon>
        <taxon>Pseudomonadati</taxon>
        <taxon>Pseudomonadota</taxon>
        <taxon>Alphaproteobacteria</taxon>
        <taxon>Rhodobacterales</taxon>
        <taxon>Roseobacteraceae</taxon>
        <taxon>Roseovarius</taxon>
    </lineage>
</organism>
<dbReference type="OrthoDB" id="7871907at2"/>
<dbReference type="STRING" id="337701.SAMN05444398_10393"/>
<dbReference type="InterPro" id="IPR036165">
    <property type="entry name" value="YefM-like_sf"/>
</dbReference>
<accession>A0A1M7B508</accession>
<dbReference type="InterPro" id="IPR006442">
    <property type="entry name" value="Antitoxin_Phd/YefM"/>
</dbReference>
<dbReference type="Gene3D" id="3.40.1620.10">
    <property type="entry name" value="YefM-like domain"/>
    <property type="match status" value="1"/>
</dbReference>
<gene>
    <name evidence="3" type="ORF">SAMN05444398_10393</name>
</gene>
<dbReference type="SUPFAM" id="SSF143120">
    <property type="entry name" value="YefM-like"/>
    <property type="match status" value="1"/>
</dbReference>
<comment type="function">
    <text evidence="2">Antitoxin component of a type II toxin-antitoxin (TA) system.</text>
</comment>
<name>A0A1M7B508_9RHOB</name>